<reference evidence="2" key="1">
    <citation type="submission" date="2020-03" db="EMBL/GenBank/DDBJ databases">
        <title>A mixture of massive structural variations and highly conserved coding sequences in Ustilaginoidea virens genome.</title>
        <authorList>
            <person name="Zhang K."/>
            <person name="Zhao Z."/>
            <person name="Zhang Z."/>
            <person name="Li Y."/>
            <person name="Hsiang T."/>
            <person name="Sun W."/>
        </authorList>
    </citation>
    <scope>NUCLEOTIDE SEQUENCE</scope>
    <source>
        <strain evidence="2">UV-8b</strain>
    </source>
</reference>
<protein>
    <submittedName>
        <fullName evidence="2">Uncharacterized protein</fullName>
    </submittedName>
</protein>
<dbReference type="Proteomes" id="UP000027002">
    <property type="component" value="Chromosome 3"/>
</dbReference>
<sequence>MIQTLGGRGAIQSRHLAASVRQIPEESKNETERYTSLRASQEEPGTRPHTNIKSVVPRAPTASSTKRNR</sequence>
<dbReference type="KEGG" id="uvi:66064647"/>
<evidence type="ECO:0000313" key="2">
    <source>
        <dbReference type="EMBL" id="QUC19628.1"/>
    </source>
</evidence>
<dbReference type="EMBL" id="CP072755">
    <property type="protein sequence ID" value="QUC19628.1"/>
    <property type="molecule type" value="Genomic_DNA"/>
</dbReference>
<name>A0A8E5HQP3_USTVR</name>
<feature type="compositionally biased region" description="Basic and acidic residues" evidence="1">
    <location>
        <begin position="23"/>
        <end position="46"/>
    </location>
</feature>
<dbReference type="RefSeq" id="XP_042997301.1">
    <property type="nucleotide sequence ID" value="XM_043141367.1"/>
</dbReference>
<proteinExistence type="predicted"/>
<evidence type="ECO:0000313" key="3">
    <source>
        <dbReference type="Proteomes" id="UP000027002"/>
    </source>
</evidence>
<feature type="region of interest" description="Disordered" evidence="1">
    <location>
        <begin position="1"/>
        <end position="69"/>
    </location>
</feature>
<dbReference type="GeneID" id="66064647"/>
<evidence type="ECO:0000256" key="1">
    <source>
        <dbReference type="SAM" id="MobiDB-lite"/>
    </source>
</evidence>
<dbReference type="AlphaFoldDB" id="A0A8E5HQP3"/>
<organism evidence="2 3">
    <name type="scientific">Ustilaginoidea virens</name>
    <name type="common">Rice false smut fungus</name>
    <name type="synonym">Villosiclava virens</name>
    <dbReference type="NCBI Taxonomy" id="1159556"/>
    <lineage>
        <taxon>Eukaryota</taxon>
        <taxon>Fungi</taxon>
        <taxon>Dikarya</taxon>
        <taxon>Ascomycota</taxon>
        <taxon>Pezizomycotina</taxon>
        <taxon>Sordariomycetes</taxon>
        <taxon>Hypocreomycetidae</taxon>
        <taxon>Hypocreales</taxon>
        <taxon>Clavicipitaceae</taxon>
        <taxon>Ustilaginoidea</taxon>
    </lineage>
</organism>
<keyword evidence="3" id="KW-1185">Reference proteome</keyword>
<accession>A0A8E5HQP3</accession>
<gene>
    <name evidence="2" type="ORF">UV8b_03869</name>
</gene>